<dbReference type="GO" id="GO:0001228">
    <property type="term" value="F:DNA-binding transcription activator activity, RNA polymerase II-specific"/>
    <property type="evidence" value="ECO:0007669"/>
    <property type="project" value="TreeGrafter"/>
</dbReference>
<dbReference type="PANTHER" id="PTHR47784:SF5">
    <property type="entry name" value="STEROL UPTAKE CONTROL PROTEIN 2"/>
    <property type="match status" value="1"/>
</dbReference>
<organism evidence="1 2">
    <name type="scientific">Fusarium albosuccineum</name>
    <dbReference type="NCBI Taxonomy" id="1237068"/>
    <lineage>
        <taxon>Eukaryota</taxon>
        <taxon>Fungi</taxon>
        <taxon>Dikarya</taxon>
        <taxon>Ascomycota</taxon>
        <taxon>Pezizomycotina</taxon>
        <taxon>Sordariomycetes</taxon>
        <taxon>Hypocreomycetidae</taxon>
        <taxon>Hypocreales</taxon>
        <taxon>Nectriaceae</taxon>
        <taxon>Fusarium</taxon>
        <taxon>Fusarium decemcellulare species complex</taxon>
    </lineage>
</organism>
<accession>A0A8H4L176</accession>
<protein>
    <submittedName>
        <fullName evidence="1">C6 zinc finger domain</fullName>
    </submittedName>
</protein>
<dbReference type="EMBL" id="JAADYS010001794">
    <property type="protein sequence ID" value="KAF4461047.1"/>
    <property type="molecule type" value="Genomic_DNA"/>
</dbReference>
<dbReference type="PANTHER" id="PTHR47784">
    <property type="entry name" value="STEROL UPTAKE CONTROL PROTEIN 2"/>
    <property type="match status" value="1"/>
</dbReference>
<sequence>MPSPSQAIVVCDSGGSRATSGHPIKQPVFIPTPERDAVDMELLWFYTKNTASASFVFQAERLDRIYDILKVQIPRNAFQHPFLMDCLLAISALQMQHLNQNMDALRAIHHRARAFEGYRKAVQEAKPETAFALIACSMLFTCLSSHIFREEHGRDLDLHVLDWMVVWRGISPVIDMVSPRRLWELGMAELFFRPSIDLNKAAFYIPNSLLHMMACIGEDDPECPDVGTYYLTLQYLGSLYMSLQDGFSPELTSRIITWPTFVPEEFVALARKKQPRALIILAHWLLFIKTIDYLWWVTDIGDREIRGILRHLGDAWSLELAAPRLSLALNSRLSVARLLLNDPSWESSPTVLKNRLSTHENQHFISLDGESQWIATDSTSIDATPPTVIHSVPAWDTRGFQQDKITLVALDL</sequence>
<reference evidence="1 2" key="1">
    <citation type="submission" date="2020-01" db="EMBL/GenBank/DDBJ databases">
        <title>Identification and distribution of gene clusters putatively required for synthesis of sphingolipid metabolism inhibitors in phylogenetically diverse species of the filamentous fungus Fusarium.</title>
        <authorList>
            <person name="Kim H.-S."/>
            <person name="Busman M."/>
            <person name="Brown D.W."/>
            <person name="Divon H."/>
            <person name="Uhlig S."/>
            <person name="Proctor R.H."/>
        </authorList>
    </citation>
    <scope>NUCLEOTIDE SEQUENCE [LARGE SCALE GENOMIC DNA]</scope>
    <source>
        <strain evidence="1 2">NRRL 20459</strain>
    </source>
</reference>
<dbReference type="Proteomes" id="UP000554235">
    <property type="component" value="Unassembled WGS sequence"/>
</dbReference>
<name>A0A8H4L176_9HYPO</name>
<proteinExistence type="predicted"/>
<dbReference type="OrthoDB" id="5419315at2759"/>
<dbReference type="InterPro" id="IPR053157">
    <property type="entry name" value="Sterol_Uptake_Regulator"/>
</dbReference>
<evidence type="ECO:0000313" key="1">
    <source>
        <dbReference type="EMBL" id="KAF4461047.1"/>
    </source>
</evidence>
<keyword evidence="2" id="KW-1185">Reference proteome</keyword>
<comment type="caution">
    <text evidence="1">The sequence shown here is derived from an EMBL/GenBank/DDBJ whole genome shotgun (WGS) entry which is preliminary data.</text>
</comment>
<dbReference type="AlphaFoldDB" id="A0A8H4L176"/>
<evidence type="ECO:0000313" key="2">
    <source>
        <dbReference type="Proteomes" id="UP000554235"/>
    </source>
</evidence>
<gene>
    <name evidence="1" type="ORF">FALBO_12162</name>
</gene>